<dbReference type="EMBL" id="AJYC02000066">
    <property type="protein sequence ID" value="EKT80742.1"/>
    <property type="molecule type" value="Genomic_DNA"/>
</dbReference>
<dbReference type="InterPro" id="IPR007037">
    <property type="entry name" value="SIP_rossman_dom"/>
</dbReference>
<evidence type="ECO:0000313" key="4">
    <source>
        <dbReference type="Proteomes" id="UP000005951"/>
    </source>
</evidence>
<dbReference type="Proteomes" id="UP000005951">
    <property type="component" value="Unassembled WGS sequence"/>
</dbReference>
<organism evidence="3 4">
    <name type="scientific">Rhodococcus opacus M213</name>
    <dbReference type="NCBI Taxonomy" id="1129896"/>
    <lineage>
        <taxon>Bacteria</taxon>
        <taxon>Bacillati</taxon>
        <taxon>Actinomycetota</taxon>
        <taxon>Actinomycetes</taxon>
        <taxon>Mycobacteriales</taxon>
        <taxon>Nocardiaceae</taxon>
        <taxon>Rhodococcus</taxon>
    </lineage>
</organism>
<reference evidence="3 4" key="1">
    <citation type="journal article" date="2013" name="Genome Announc.">
        <title>Draft Genome Sequence of Rhodococcus opacus Strain M213 Shows a Diverse Catabolic Potential.</title>
        <authorList>
            <person name="Pathak A."/>
            <person name="Green S.J."/>
            <person name="Ogram A."/>
            <person name="Chauhan A."/>
        </authorList>
    </citation>
    <scope>NUCLEOTIDE SEQUENCE [LARGE SCALE GENOMIC DNA]</scope>
    <source>
        <strain evidence="3 4">M213</strain>
    </source>
</reference>
<dbReference type="CDD" id="cd06193">
    <property type="entry name" value="siderophore_interacting"/>
    <property type="match status" value="1"/>
</dbReference>
<evidence type="ECO:0000313" key="3">
    <source>
        <dbReference type="EMBL" id="EKT80742.1"/>
    </source>
</evidence>
<proteinExistence type="predicted"/>
<evidence type="ECO:0000259" key="2">
    <source>
        <dbReference type="PROSITE" id="PS51384"/>
    </source>
</evidence>
<evidence type="ECO:0000256" key="1">
    <source>
        <dbReference type="SAM" id="MobiDB-lite"/>
    </source>
</evidence>
<dbReference type="SUPFAM" id="SSF63380">
    <property type="entry name" value="Riboflavin synthase domain-like"/>
    <property type="match status" value="1"/>
</dbReference>
<dbReference type="Gene3D" id="2.40.30.10">
    <property type="entry name" value="Translation factors"/>
    <property type="match status" value="1"/>
</dbReference>
<comment type="caution">
    <text evidence="3">The sequence shown here is derived from an EMBL/GenBank/DDBJ whole genome shotgun (WGS) entry which is preliminary data.</text>
</comment>
<feature type="region of interest" description="Disordered" evidence="1">
    <location>
        <begin position="217"/>
        <end position="249"/>
    </location>
</feature>
<dbReference type="InterPro" id="IPR013113">
    <property type="entry name" value="SIP_FAD-bd"/>
</dbReference>
<feature type="compositionally biased region" description="Polar residues" evidence="1">
    <location>
        <begin position="170"/>
        <end position="180"/>
    </location>
</feature>
<dbReference type="InterPro" id="IPR017927">
    <property type="entry name" value="FAD-bd_FR_type"/>
</dbReference>
<dbReference type="Gene3D" id="3.40.50.80">
    <property type="entry name" value="Nucleotide-binding domain of ferredoxin-NADP reductase (FNR) module"/>
    <property type="match status" value="1"/>
</dbReference>
<dbReference type="InterPro" id="IPR039261">
    <property type="entry name" value="FNR_nucleotide-bd"/>
</dbReference>
<sequence length="323" mass="34048">MLRTEWLTPHMVRVFLGDPGFDSFVLNAFTDAYAKLEFGGPEEPVLRTYTIRSVDPVKREIAIDFVVHGDAGVAGPWAASAAAGDVLRLRGPGGAFAPDPAADWYLLAGDETAIPAISASVEKLDPSAVGRVIIEVAGPEDEIAFDSPAGVDVTWIHRGDTSDRIGEKASGTTHPSSRQCATPHGCPERRRCSFTVRRRPSCTTCAPTCARNGAFPRRPRRSPVTGVAVAPRRASGCGSPSSPRAKVPRADPLRRTRYEMCVRRVSTSSDSIATAPADGIATAIGTAVSGPAMPTSGETTAARPNWPAPRSADPVPDALVTSP</sequence>
<feature type="region of interest" description="Disordered" evidence="1">
    <location>
        <begin position="162"/>
        <end position="184"/>
    </location>
</feature>
<dbReference type="Pfam" id="PF08021">
    <property type="entry name" value="FAD_binding_9"/>
    <property type="match status" value="1"/>
</dbReference>
<dbReference type="AlphaFoldDB" id="K8XRC1"/>
<feature type="region of interest" description="Disordered" evidence="1">
    <location>
        <begin position="288"/>
        <end position="323"/>
    </location>
</feature>
<protein>
    <recommendedName>
        <fullName evidence="2">FAD-binding FR-type domain-containing protein</fullName>
    </recommendedName>
</protein>
<gene>
    <name evidence="3" type="ORF">WSS_A20824</name>
</gene>
<dbReference type="Pfam" id="PF04954">
    <property type="entry name" value="SIP"/>
    <property type="match status" value="1"/>
</dbReference>
<feature type="domain" description="FAD-binding FR-type" evidence="2">
    <location>
        <begin position="1"/>
        <end position="99"/>
    </location>
</feature>
<dbReference type="InterPro" id="IPR017938">
    <property type="entry name" value="Riboflavin_synthase-like_b-brl"/>
</dbReference>
<dbReference type="GO" id="GO:0016491">
    <property type="term" value="F:oxidoreductase activity"/>
    <property type="evidence" value="ECO:0007669"/>
    <property type="project" value="InterPro"/>
</dbReference>
<dbReference type="PANTHER" id="PTHR30157:SF0">
    <property type="entry name" value="NADPH-DEPENDENT FERRIC-CHELATE REDUCTASE"/>
    <property type="match status" value="1"/>
</dbReference>
<accession>K8XRC1</accession>
<dbReference type="PANTHER" id="PTHR30157">
    <property type="entry name" value="FERRIC REDUCTASE, NADPH-DEPENDENT"/>
    <property type="match status" value="1"/>
</dbReference>
<dbReference type="InterPro" id="IPR039374">
    <property type="entry name" value="SIP_fam"/>
</dbReference>
<name>K8XRC1_RHOOP</name>
<dbReference type="PROSITE" id="PS51384">
    <property type="entry name" value="FAD_FR"/>
    <property type="match status" value="1"/>
</dbReference>